<keyword evidence="1" id="KW-0812">Transmembrane</keyword>
<feature type="transmembrane region" description="Helical" evidence="1">
    <location>
        <begin position="6"/>
        <end position="25"/>
    </location>
</feature>
<accession>A0ABT8SBT8</accession>
<dbReference type="RefSeq" id="WP_301813155.1">
    <property type="nucleotide sequence ID" value="NZ_JAUJZH010000020.1"/>
</dbReference>
<keyword evidence="1" id="KW-0472">Membrane</keyword>
<reference evidence="2" key="1">
    <citation type="submission" date="2023-06" db="EMBL/GenBank/DDBJ databases">
        <authorList>
            <person name="Jiang Y."/>
            <person name="Liu Q."/>
        </authorList>
    </citation>
    <scope>NUCLEOTIDE SEQUENCE</scope>
    <source>
        <strain evidence="2">CGMCC 1.12090</strain>
    </source>
</reference>
<keyword evidence="3" id="KW-1185">Reference proteome</keyword>
<evidence type="ECO:0000313" key="2">
    <source>
        <dbReference type="EMBL" id="MDO1535462.1"/>
    </source>
</evidence>
<evidence type="ECO:0000256" key="1">
    <source>
        <dbReference type="SAM" id="Phobius"/>
    </source>
</evidence>
<evidence type="ECO:0000313" key="3">
    <source>
        <dbReference type="Proteomes" id="UP001169027"/>
    </source>
</evidence>
<proteinExistence type="predicted"/>
<name>A0ABT8SBT8_9BURK</name>
<dbReference type="EMBL" id="JAUKVY010000020">
    <property type="protein sequence ID" value="MDO1535462.1"/>
    <property type="molecule type" value="Genomic_DNA"/>
</dbReference>
<sequence>MTNHAIMLSVLAMVAIPIGLAFFLLPRVLYIHALWKAWVPVTCCPTGEEIRSTVEKLPDLSTMATEEFRKAAS</sequence>
<comment type="caution">
    <text evidence="2">The sequence shown here is derived from an EMBL/GenBank/DDBJ whole genome shotgun (WGS) entry which is preliminary data.</text>
</comment>
<protein>
    <submittedName>
        <fullName evidence="2">Uncharacterized protein</fullName>
    </submittedName>
</protein>
<organism evidence="2 3">
    <name type="scientific">Variovorax ginsengisoli</name>
    <dbReference type="NCBI Taxonomy" id="363844"/>
    <lineage>
        <taxon>Bacteria</taxon>
        <taxon>Pseudomonadati</taxon>
        <taxon>Pseudomonadota</taxon>
        <taxon>Betaproteobacteria</taxon>
        <taxon>Burkholderiales</taxon>
        <taxon>Comamonadaceae</taxon>
        <taxon>Variovorax</taxon>
    </lineage>
</organism>
<keyword evidence="1" id="KW-1133">Transmembrane helix</keyword>
<gene>
    <name evidence="2" type="ORF">Q2T77_24560</name>
</gene>
<dbReference type="Proteomes" id="UP001169027">
    <property type="component" value="Unassembled WGS sequence"/>
</dbReference>